<evidence type="ECO:0000259" key="2">
    <source>
        <dbReference type="SMART" id="SM00530"/>
    </source>
</evidence>
<dbReference type="InterPro" id="IPR001387">
    <property type="entry name" value="Cro/C1-type_HTH"/>
</dbReference>
<keyword evidence="4" id="KW-1185">Reference proteome</keyword>
<dbReference type="CDD" id="cd00093">
    <property type="entry name" value="HTH_XRE"/>
    <property type="match status" value="1"/>
</dbReference>
<organism evidence="3 4">
    <name type="scientific">Streptomyces asoensis</name>
    <dbReference type="NCBI Taxonomy" id="249586"/>
    <lineage>
        <taxon>Bacteria</taxon>
        <taxon>Bacillati</taxon>
        <taxon>Actinomycetota</taxon>
        <taxon>Actinomycetes</taxon>
        <taxon>Kitasatosporales</taxon>
        <taxon>Streptomycetaceae</taxon>
        <taxon>Streptomyces</taxon>
    </lineage>
</organism>
<dbReference type="Proteomes" id="UP000649259">
    <property type="component" value="Unassembled WGS sequence"/>
</dbReference>
<name>A0ABQ3S539_9ACTN</name>
<proteinExistence type="predicted"/>
<protein>
    <recommendedName>
        <fullName evidence="2">HTH cro/C1-type domain-containing protein</fullName>
    </recommendedName>
</protein>
<dbReference type="SMART" id="SM00530">
    <property type="entry name" value="HTH_XRE"/>
    <property type="match status" value="1"/>
</dbReference>
<comment type="caution">
    <text evidence="3">The sequence shown here is derived from an EMBL/GenBank/DDBJ whole genome shotgun (WGS) entry which is preliminary data.</text>
</comment>
<dbReference type="Gene3D" id="1.10.260.40">
    <property type="entry name" value="lambda repressor-like DNA-binding domains"/>
    <property type="match status" value="1"/>
</dbReference>
<feature type="region of interest" description="Disordered" evidence="1">
    <location>
        <begin position="87"/>
        <end position="122"/>
    </location>
</feature>
<dbReference type="InterPro" id="IPR010982">
    <property type="entry name" value="Lambda_DNA-bd_dom_sf"/>
</dbReference>
<gene>
    <name evidence="3" type="ORF">Saso_48870</name>
</gene>
<dbReference type="Pfam" id="PF13560">
    <property type="entry name" value="HTH_31"/>
    <property type="match status" value="1"/>
</dbReference>
<dbReference type="SUPFAM" id="SSF47413">
    <property type="entry name" value="lambda repressor-like DNA-binding domains"/>
    <property type="match status" value="1"/>
</dbReference>
<feature type="compositionally biased region" description="Pro residues" evidence="1">
    <location>
        <begin position="104"/>
        <end position="117"/>
    </location>
</feature>
<reference evidence="4" key="1">
    <citation type="submission" date="2023-07" db="EMBL/GenBank/DDBJ databases">
        <title>Whole genome shotgun sequence of Streptomyces cacaoi subsp. asoensis NBRC 13813.</title>
        <authorList>
            <person name="Komaki H."/>
            <person name="Tamura T."/>
        </authorList>
    </citation>
    <scope>NUCLEOTIDE SEQUENCE [LARGE SCALE GENOMIC DNA]</scope>
    <source>
        <strain evidence="4">NBRC 13813</strain>
    </source>
</reference>
<dbReference type="EMBL" id="BNEB01000005">
    <property type="protein sequence ID" value="GHI63237.1"/>
    <property type="molecule type" value="Genomic_DNA"/>
</dbReference>
<accession>A0ABQ3S539</accession>
<evidence type="ECO:0000313" key="4">
    <source>
        <dbReference type="Proteomes" id="UP000649259"/>
    </source>
</evidence>
<sequence length="327" mass="34519">MGGVGTVRDADTAAGLGEMLRALKERAGLSYGALAGRLHLSTSTVHRYCTGDSVPAEFAPVERFGRICRADPEELLELHRRWAVADQARRGRGTTASEGAGVPVPAPVPVVQSPPPVEEPRPRSRRFVSRYVALGAAVVALSTSGALAIDRYRAESVPDLTVPAVTVPDPSTDEAGAAGGSIPLSAAVVPPADVCPPTDGTRTTRPTTVRLKVRSTAEDPVTMTAMDVRVLSAEAPPAGVTYADCQGADAQHPFAVDLDAPEPRAVSPRRGFPYQASAGTPLVLDVTTHTLKNEVRWYLELRWTQGPRSGTLRIDDGGHPFRTGAVK</sequence>
<evidence type="ECO:0000313" key="3">
    <source>
        <dbReference type="EMBL" id="GHI63237.1"/>
    </source>
</evidence>
<evidence type="ECO:0000256" key="1">
    <source>
        <dbReference type="SAM" id="MobiDB-lite"/>
    </source>
</evidence>
<feature type="domain" description="HTH cro/C1-type" evidence="2">
    <location>
        <begin position="19"/>
        <end position="75"/>
    </location>
</feature>